<dbReference type="OrthoDB" id="512920at2759"/>
<dbReference type="GO" id="GO:0019252">
    <property type="term" value="P:starch biosynthetic process"/>
    <property type="evidence" value="ECO:0007669"/>
    <property type="project" value="UniProtKB-UniPathway"/>
</dbReference>
<evidence type="ECO:0000256" key="3">
    <source>
        <dbReference type="ARBA" id="ARBA00022679"/>
    </source>
</evidence>
<proteinExistence type="predicted"/>
<comment type="pathway">
    <text evidence="1">Glycan biosynthesis; starch biosynthesis.</text>
</comment>
<dbReference type="CDD" id="cd03791">
    <property type="entry name" value="GT5_Glycogen_synthase_DULL1-like"/>
    <property type="match status" value="1"/>
</dbReference>
<evidence type="ECO:0000256" key="4">
    <source>
        <dbReference type="ARBA" id="ARBA00022922"/>
    </source>
</evidence>
<protein>
    <submittedName>
        <fullName evidence="8">Granule-bound starch synthase 2, chloroplastic/amyloplastic-like</fullName>
    </submittedName>
</protein>
<dbReference type="KEGG" id="nnu:104598172"/>
<dbReference type="Proteomes" id="UP000189703">
    <property type="component" value="Unplaced"/>
</dbReference>
<dbReference type="eggNOG" id="ENOG502QT35">
    <property type="taxonomic scope" value="Eukaryota"/>
</dbReference>
<dbReference type="UniPathway" id="UPA00152"/>
<dbReference type="GO" id="GO:0016757">
    <property type="term" value="F:glycosyltransferase activity"/>
    <property type="evidence" value="ECO:0007669"/>
    <property type="project" value="UniProtKB-KW"/>
</dbReference>
<feature type="domain" description="Starch synthase catalytic" evidence="6">
    <location>
        <begin position="73"/>
        <end position="154"/>
    </location>
</feature>
<evidence type="ECO:0000256" key="2">
    <source>
        <dbReference type="ARBA" id="ARBA00022676"/>
    </source>
</evidence>
<feature type="domain" description="Starch synthase catalytic" evidence="6">
    <location>
        <begin position="158"/>
        <end position="242"/>
    </location>
</feature>
<dbReference type="SUPFAM" id="SSF53756">
    <property type="entry name" value="UDP-Glycosyltransferase/glycogen phosphorylase"/>
    <property type="match status" value="1"/>
</dbReference>
<dbReference type="GeneID" id="104598172"/>
<accession>A0A1U7ZXA9</accession>
<keyword evidence="2" id="KW-0328">Glycosyltransferase</keyword>
<dbReference type="Pfam" id="PF00534">
    <property type="entry name" value="Glycos_transf_1"/>
    <property type="match status" value="1"/>
</dbReference>
<evidence type="ECO:0000259" key="5">
    <source>
        <dbReference type="Pfam" id="PF00534"/>
    </source>
</evidence>
<organism evidence="7 8">
    <name type="scientific">Nelumbo nucifera</name>
    <name type="common">Sacred lotus</name>
    <dbReference type="NCBI Taxonomy" id="4432"/>
    <lineage>
        <taxon>Eukaryota</taxon>
        <taxon>Viridiplantae</taxon>
        <taxon>Streptophyta</taxon>
        <taxon>Embryophyta</taxon>
        <taxon>Tracheophyta</taxon>
        <taxon>Spermatophyta</taxon>
        <taxon>Magnoliopsida</taxon>
        <taxon>Proteales</taxon>
        <taxon>Nelumbonaceae</taxon>
        <taxon>Nelumbo</taxon>
    </lineage>
</organism>
<name>A0A1U7ZXA9_NELNU</name>
<keyword evidence="4" id="KW-0750">Starch biosynthesis</keyword>
<dbReference type="InterPro" id="IPR013534">
    <property type="entry name" value="Starch_synth_cat_dom"/>
</dbReference>
<dbReference type="STRING" id="4432.A0A1U7ZXA9"/>
<keyword evidence="3" id="KW-0808">Transferase</keyword>
<dbReference type="SMR" id="A0A1U7ZXA9"/>
<keyword evidence="7" id="KW-1185">Reference proteome</keyword>
<dbReference type="InParanoid" id="A0A1U7ZXA9"/>
<dbReference type="Pfam" id="PF08323">
    <property type="entry name" value="Glyco_transf_5"/>
    <property type="match status" value="2"/>
</dbReference>
<dbReference type="AlphaFoldDB" id="A0A1U7ZXA9"/>
<reference evidence="8" key="1">
    <citation type="submission" date="2025-08" db="UniProtKB">
        <authorList>
            <consortium name="RefSeq"/>
        </authorList>
    </citation>
    <scope>IDENTIFICATION</scope>
</reference>
<gene>
    <name evidence="8" type="primary">LOC104598172</name>
</gene>
<dbReference type="InterPro" id="IPR001296">
    <property type="entry name" value="Glyco_trans_1"/>
</dbReference>
<evidence type="ECO:0000256" key="1">
    <source>
        <dbReference type="ARBA" id="ARBA00004727"/>
    </source>
</evidence>
<evidence type="ECO:0000313" key="8">
    <source>
        <dbReference type="RefSeq" id="XP_010258404.1"/>
    </source>
</evidence>
<dbReference type="RefSeq" id="XP_010258404.1">
    <property type="nucleotide sequence ID" value="XM_010260102.1"/>
</dbReference>
<dbReference type="PANTHER" id="PTHR45825:SF2">
    <property type="entry name" value="STARCH SYNTHASE 2, CHLOROPLASTIC_AMYLOPLASTIC"/>
    <property type="match status" value="1"/>
</dbReference>
<evidence type="ECO:0000259" key="6">
    <source>
        <dbReference type="Pfam" id="PF08323"/>
    </source>
</evidence>
<feature type="domain" description="Glycosyl transferase family 1" evidence="5">
    <location>
        <begin position="300"/>
        <end position="426"/>
    </location>
</feature>
<dbReference type="PANTHER" id="PTHR45825">
    <property type="entry name" value="GRANULE-BOUND STARCH SYNTHASE 1, CHLOROPLASTIC/AMYLOPLASTIC"/>
    <property type="match status" value="1"/>
</dbReference>
<dbReference type="Gene3D" id="3.40.50.2000">
    <property type="entry name" value="Glycogen Phosphorylase B"/>
    <property type="match status" value="3"/>
</dbReference>
<sequence>MEQLSSKVNELEHRLAETSMEGIANTNSHCPDWAEASSEQQITAPTAAVIPKDQRPEDETIKSPPVAGDKVTNIILVPAECAPLSKTGGLGDVVRALPKALARRGHRVMVVALRYGNYAEAQETGVRKRYKVEGQDMEVTFFQAYIDGMDFVLLLRFPSVSNTRCVPVIHNIAHQGHGLVCDFRYVDLPQNYFKLYDPGGGEHFNVLATGRRAADCVVTVSHGYAWEMKTKEGGWGLHQKINEFDGKLKGIVNGIDANEGNPQLDVYLASDGYTNYPAETLQTGKPQCKAALQRELGLPLRENVPLIGFIGRLDHQKGVDLVAESIPWMVDQDVQLVMLGNGRPDREQLLKHFENQHHDKVRGWVGFFVKMAHRITVGANILLMPSRSEPCGLNQLYALSYGAVPVVHAVGGPRDRVQPFDSLAEFQATQDLVKRGMVISTYLHIEMAATVYRVPWIKPCARLGELSRADFDFMRWAQFVKPGNVY</sequence>
<evidence type="ECO:0000313" key="7">
    <source>
        <dbReference type="Proteomes" id="UP000189703"/>
    </source>
</evidence>